<dbReference type="InterPro" id="IPR019623">
    <property type="entry name" value="Rot1"/>
</dbReference>
<dbReference type="Pfam" id="PF10681">
    <property type="entry name" value="Rot1"/>
    <property type="match status" value="1"/>
</dbReference>
<comment type="caution">
    <text evidence="10">The sequence shown here is derived from an EMBL/GenBank/DDBJ whole genome shotgun (WGS) entry which is preliminary data.</text>
</comment>
<evidence type="ECO:0000256" key="6">
    <source>
        <dbReference type="ARBA" id="ARBA00022729"/>
    </source>
</evidence>
<dbReference type="EMBL" id="SWFS01000117">
    <property type="protein sequence ID" value="KAA8916204.1"/>
    <property type="molecule type" value="Genomic_DNA"/>
</dbReference>
<proteinExistence type="inferred from homology"/>
<dbReference type="AlphaFoldDB" id="A0A642VCH3"/>
<protein>
    <recommendedName>
        <fullName evidence="4">Protein ROT1</fullName>
    </recommendedName>
    <alternativeName>
        <fullName evidence="3">Protein rot1</fullName>
    </alternativeName>
</protein>
<organism evidence="10 11">
    <name type="scientific">Trichomonascus ciferrii</name>
    <dbReference type="NCBI Taxonomy" id="44093"/>
    <lineage>
        <taxon>Eukaryota</taxon>
        <taxon>Fungi</taxon>
        <taxon>Dikarya</taxon>
        <taxon>Ascomycota</taxon>
        <taxon>Saccharomycotina</taxon>
        <taxon>Dipodascomycetes</taxon>
        <taxon>Dipodascales</taxon>
        <taxon>Trichomonascaceae</taxon>
        <taxon>Trichomonascus</taxon>
        <taxon>Trichomonascus ciferrii complex</taxon>
    </lineage>
</organism>
<evidence type="ECO:0000256" key="4">
    <source>
        <dbReference type="ARBA" id="ARBA00017291"/>
    </source>
</evidence>
<keyword evidence="7" id="KW-0256">Endoplasmic reticulum</keyword>
<evidence type="ECO:0000256" key="7">
    <source>
        <dbReference type="ARBA" id="ARBA00022824"/>
    </source>
</evidence>
<evidence type="ECO:0000256" key="8">
    <source>
        <dbReference type="ARBA" id="ARBA00022989"/>
    </source>
</evidence>
<sequence>MDGIKLPLNTCEAEANIRRMLLIRYLAKQPDCPTAVMTFQHGKYETDGDKLIMKPFKVDGRQLVSDPCNETTSQYIRFNTTVTMKQWDVQIDDYHGRYRLDLYQFDGSPLPPLYLAYKPPMMLPTETMNPTAGAAKSTSVSEKVKRTLENRGRTNAVHRGSWDYNAIWWTGVSLVFIGATGWCFL</sequence>
<dbReference type="Proteomes" id="UP000761534">
    <property type="component" value="Unassembled WGS sequence"/>
</dbReference>
<gene>
    <name evidence="10" type="ORF">TRICI_001639</name>
</gene>
<evidence type="ECO:0000256" key="2">
    <source>
        <dbReference type="ARBA" id="ARBA00007149"/>
    </source>
</evidence>
<name>A0A642VCH3_9ASCO</name>
<keyword evidence="11" id="KW-1185">Reference proteome</keyword>
<evidence type="ECO:0000256" key="5">
    <source>
        <dbReference type="ARBA" id="ARBA00022692"/>
    </source>
</evidence>
<dbReference type="OrthoDB" id="5327821at2759"/>
<reference evidence="10" key="1">
    <citation type="journal article" date="2019" name="G3 (Bethesda)">
        <title>Genome Assemblies of Two Rare Opportunistic Yeast Pathogens: Diutina rugosa (syn. Candida rugosa) and Trichomonascus ciferrii (syn. Candida ciferrii).</title>
        <authorList>
            <person name="Mixao V."/>
            <person name="Saus E."/>
            <person name="Hansen A.P."/>
            <person name="Lass-Florl C."/>
            <person name="Gabaldon T."/>
        </authorList>
    </citation>
    <scope>NUCLEOTIDE SEQUENCE</scope>
    <source>
        <strain evidence="10">CBS 4856</strain>
    </source>
</reference>
<comment type="similarity">
    <text evidence="2">Belongs to the ROT1 family.</text>
</comment>
<evidence type="ECO:0000256" key="9">
    <source>
        <dbReference type="ARBA" id="ARBA00023136"/>
    </source>
</evidence>
<comment type="subcellular location">
    <subcellularLocation>
        <location evidence="1">Endoplasmic reticulum membrane</location>
        <topology evidence="1">Single-pass type I membrane protein</topology>
    </subcellularLocation>
</comment>
<dbReference type="VEuPathDB" id="FungiDB:TRICI_001639"/>
<dbReference type="GO" id="GO:0006458">
    <property type="term" value="P:'de novo' protein folding"/>
    <property type="evidence" value="ECO:0007669"/>
    <property type="project" value="InterPro"/>
</dbReference>
<keyword evidence="8" id="KW-1133">Transmembrane helix</keyword>
<dbReference type="GO" id="GO:0007118">
    <property type="term" value="P:budding cell apical bud growth"/>
    <property type="evidence" value="ECO:0007669"/>
    <property type="project" value="TreeGrafter"/>
</dbReference>
<keyword evidence="6" id="KW-0732">Signal</keyword>
<dbReference type="GO" id="GO:0051082">
    <property type="term" value="F:unfolded protein binding"/>
    <property type="evidence" value="ECO:0007669"/>
    <property type="project" value="TreeGrafter"/>
</dbReference>
<dbReference type="GO" id="GO:0005789">
    <property type="term" value="C:endoplasmic reticulum membrane"/>
    <property type="evidence" value="ECO:0007669"/>
    <property type="project" value="UniProtKB-SubCell"/>
</dbReference>
<keyword evidence="5" id="KW-0812">Transmembrane</keyword>
<evidence type="ECO:0000256" key="1">
    <source>
        <dbReference type="ARBA" id="ARBA00004115"/>
    </source>
</evidence>
<dbReference type="PANTHER" id="PTHR28090">
    <property type="entry name" value="PROTEIN ROT1"/>
    <property type="match status" value="1"/>
</dbReference>
<evidence type="ECO:0000256" key="3">
    <source>
        <dbReference type="ARBA" id="ARBA00016195"/>
    </source>
</evidence>
<evidence type="ECO:0000313" key="11">
    <source>
        <dbReference type="Proteomes" id="UP000761534"/>
    </source>
</evidence>
<evidence type="ECO:0000313" key="10">
    <source>
        <dbReference type="EMBL" id="KAA8916204.1"/>
    </source>
</evidence>
<keyword evidence="9" id="KW-0472">Membrane</keyword>
<accession>A0A642VCH3</accession>
<dbReference type="PANTHER" id="PTHR28090:SF1">
    <property type="entry name" value="PROTEIN ROT1"/>
    <property type="match status" value="1"/>
</dbReference>